<dbReference type="Gene3D" id="3.40.50.720">
    <property type="entry name" value="NAD(P)-binding Rossmann-like Domain"/>
    <property type="match status" value="1"/>
</dbReference>
<dbReference type="SUPFAM" id="SSF55347">
    <property type="entry name" value="Glyceraldehyde-3-phosphate dehydrogenase-like, C-terminal domain"/>
    <property type="match status" value="1"/>
</dbReference>
<comment type="caution">
    <text evidence="8">The sequence shown here is derived from an EMBL/GenBank/DDBJ whole genome shotgun (WGS) entry which is preliminary data.</text>
</comment>
<comment type="similarity">
    <text evidence="1">Belongs to the Gfo/Idh/MocA family.</text>
</comment>
<proteinExistence type="inferred from homology"/>
<evidence type="ECO:0000259" key="7">
    <source>
        <dbReference type="Pfam" id="PF22725"/>
    </source>
</evidence>
<organism evidence="8 9">
    <name type="scientific">Cladophialophora chaetospira</name>
    <dbReference type="NCBI Taxonomy" id="386627"/>
    <lineage>
        <taxon>Eukaryota</taxon>
        <taxon>Fungi</taxon>
        <taxon>Dikarya</taxon>
        <taxon>Ascomycota</taxon>
        <taxon>Pezizomycotina</taxon>
        <taxon>Eurotiomycetes</taxon>
        <taxon>Chaetothyriomycetidae</taxon>
        <taxon>Chaetothyriales</taxon>
        <taxon>Herpotrichiellaceae</taxon>
        <taxon>Cladophialophora</taxon>
    </lineage>
</organism>
<reference evidence="8" key="1">
    <citation type="submission" date="2022-10" db="EMBL/GenBank/DDBJ databases">
        <title>Culturing micro-colonial fungi from biological soil crusts in the Mojave desert and describing Neophaeococcomyces mojavensis, and introducing the new genera and species Taxawa tesnikishii.</title>
        <authorList>
            <person name="Kurbessoian T."/>
            <person name="Stajich J.E."/>
        </authorList>
    </citation>
    <scope>NUCLEOTIDE SEQUENCE</scope>
    <source>
        <strain evidence="8">TK_41</strain>
    </source>
</reference>
<keyword evidence="9" id="KW-1185">Reference proteome</keyword>
<dbReference type="Pfam" id="PF01408">
    <property type="entry name" value="GFO_IDH_MocA"/>
    <property type="match status" value="1"/>
</dbReference>
<sequence>MSSTKEVRWGIMATGWIAQTFVKDILLDPSTRGVSDVRHIVTGVASSSSVSSAEKFIDNFVTPSQSTKSTAYGSYEELAKDPDVDIVYIGSPHSHHYQNAMLCLSHNKPVLCEKALTVNAAQAKILYKTAKEKNLFFMEAVWTRYFPLSKAIRKHIQDNDIGEVIRVVSDLSIGVVPEEAFDLGHRMVNLDLAGGALLDLGIYSLTWVFQTIYHTLSADLQKRSRPKVVGAAITSEPRTGADESTLLLLEFPKSTPSGKTKTHAVATTAMRVSDDPARIREEKEEAQVPAVRIQGEKGEIQVYGPIYRPTRYRLVPKDKAAEVLDKHFEFEGGAHGMMYEADEAARCLIAGKLESEGLPWAESTLIMEIMDEARKQGGLVYPDAIESTDYPVNLTAKAS</sequence>
<protein>
    <recommendedName>
        <fullName evidence="3">D-xylose 1-dehydrogenase (NADP(+), D-xylono-1,5-lactone-forming)</fullName>
        <ecNumber evidence="3">1.1.1.179</ecNumber>
    </recommendedName>
    <alternativeName>
        <fullName evidence="4">D-xylose-NADP dehydrogenase</fullName>
    </alternativeName>
</protein>
<dbReference type="InterPro" id="IPR000683">
    <property type="entry name" value="Gfo/Idh/MocA-like_OxRdtase_N"/>
</dbReference>
<dbReference type="PANTHER" id="PTHR22604:SF115">
    <property type="entry name" value="DIHYDRODIOL DEHYDROGENASE, PUTATIVE (AFU_ORTHOLOGUE AFUA_1G07520)-RELATED"/>
    <property type="match status" value="1"/>
</dbReference>
<dbReference type="GO" id="GO:0000166">
    <property type="term" value="F:nucleotide binding"/>
    <property type="evidence" value="ECO:0007669"/>
    <property type="project" value="InterPro"/>
</dbReference>
<evidence type="ECO:0000313" key="9">
    <source>
        <dbReference type="Proteomes" id="UP001172673"/>
    </source>
</evidence>
<name>A0AA38TYY5_9EURO</name>
<evidence type="ECO:0000256" key="4">
    <source>
        <dbReference type="ARBA" id="ARBA00042988"/>
    </source>
</evidence>
<dbReference type="InterPro" id="IPR050984">
    <property type="entry name" value="Gfo/Idh/MocA_domain"/>
</dbReference>
<evidence type="ECO:0000259" key="6">
    <source>
        <dbReference type="Pfam" id="PF01408"/>
    </source>
</evidence>
<evidence type="ECO:0000256" key="2">
    <source>
        <dbReference type="ARBA" id="ARBA00023002"/>
    </source>
</evidence>
<dbReference type="PANTHER" id="PTHR22604">
    <property type="entry name" value="OXIDOREDUCTASES"/>
    <property type="match status" value="1"/>
</dbReference>
<dbReference type="Proteomes" id="UP001172673">
    <property type="component" value="Unassembled WGS sequence"/>
</dbReference>
<feature type="domain" description="Gfo/Idh/MocA-like oxidoreductase N-terminal" evidence="6">
    <location>
        <begin position="8"/>
        <end position="138"/>
    </location>
</feature>
<evidence type="ECO:0000256" key="3">
    <source>
        <dbReference type="ARBA" id="ARBA00038984"/>
    </source>
</evidence>
<evidence type="ECO:0000256" key="1">
    <source>
        <dbReference type="ARBA" id="ARBA00010928"/>
    </source>
</evidence>
<accession>A0AA38TYY5</accession>
<evidence type="ECO:0000256" key="5">
    <source>
        <dbReference type="ARBA" id="ARBA00049233"/>
    </source>
</evidence>
<dbReference type="InterPro" id="IPR036291">
    <property type="entry name" value="NAD(P)-bd_dom_sf"/>
</dbReference>
<dbReference type="AlphaFoldDB" id="A0AA38TYY5"/>
<dbReference type="Pfam" id="PF22725">
    <property type="entry name" value="GFO_IDH_MocA_C3"/>
    <property type="match status" value="1"/>
</dbReference>
<dbReference type="SUPFAM" id="SSF51735">
    <property type="entry name" value="NAD(P)-binding Rossmann-fold domains"/>
    <property type="match status" value="1"/>
</dbReference>
<dbReference type="InterPro" id="IPR055170">
    <property type="entry name" value="GFO_IDH_MocA-like_dom"/>
</dbReference>
<keyword evidence="2" id="KW-0560">Oxidoreductase</keyword>
<gene>
    <name evidence="8" type="ORF">H2200_013523</name>
</gene>
<feature type="domain" description="GFO/IDH/MocA-like oxidoreductase" evidence="7">
    <location>
        <begin position="151"/>
        <end position="300"/>
    </location>
</feature>
<dbReference type="EMBL" id="JAPDRK010000030">
    <property type="protein sequence ID" value="KAJ9601964.1"/>
    <property type="molecule type" value="Genomic_DNA"/>
</dbReference>
<comment type="catalytic activity">
    <reaction evidence="5">
        <text>D-xylose + NADP(+) = D-xylono-1,5-lactone + NADPH + H(+)</text>
        <dbReference type="Rhea" id="RHEA:22000"/>
        <dbReference type="ChEBI" id="CHEBI:15378"/>
        <dbReference type="ChEBI" id="CHEBI:15867"/>
        <dbReference type="ChEBI" id="CHEBI:53455"/>
        <dbReference type="ChEBI" id="CHEBI:57783"/>
        <dbReference type="ChEBI" id="CHEBI:58349"/>
        <dbReference type="EC" id="1.1.1.179"/>
    </reaction>
</comment>
<dbReference type="GO" id="GO:0047837">
    <property type="term" value="F:D-xylose 1-dehydrogenase (NADP+) activity"/>
    <property type="evidence" value="ECO:0007669"/>
    <property type="project" value="UniProtKB-EC"/>
</dbReference>
<dbReference type="EC" id="1.1.1.179" evidence="3"/>
<dbReference type="Gene3D" id="3.30.360.10">
    <property type="entry name" value="Dihydrodipicolinate Reductase, domain 2"/>
    <property type="match status" value="1"/>
</dbReference>
<evidence type="ECO:0000313" key="8">
    <source>
        <dbReference type="EMBL" id="KAJ9601964.1"/>
    </source>
</evidence>